<organism evidence="3">
    <name type="scientific">Prymnesium polylepis</name>
    <dbReference type="NCBI Taxonomy" id="72548"/>
    <lineage>
        <taxon>Eukaryota</taxon>
        <taxon>Haptista</taxon>
        <taxon>Haptophyta</taxon>
        <taxon>Prymnesiophyceae</taxon>
        <taxon>Prymnesiales</taxon>
        <taxon>Prymnesiaceae</taxon>
        <taxon>Prymnesium</taxon>
    </lineage>
</organism>
<gene>
    <name evidence="3" type="ORF">CPOL0286_LOCUS8522</name>
</gene>
<reference evidence="3" key="1">
    <citation type="submission" date="2021-01" db="EMBL/GenBank/DDBJ databases">
        <authorList>
            <person name="Corre E."/>
            <person name="Pelletier E."/>
            <person name="Niang G."/>
            <person name="Scheremetjew M."/>
            <person name="Finn R."/>
            <person name="Kale V."/>
            <person name="Holt S."/>
            <person name="Cochrane G."/>
            <person name="Meng A."/>
            <person name="Brown T."/>
            <person name="Cohen L."/>
        </authorList>
    </citation>
    <scope>NUCLEOTIDE SEQUENCE</scope>
    <source>
        <strain evidence="3">UIO037</strain>
    </source>
</reference>
<name>A0A7S4MFK4_9EUKA</name>
<comment type="similarity">
    <text evidence="1">Belongs to the glycosyltransferase 47 family.</text>
</comment>
<proteinExistence type="inferred from homology"/>
<dbReference type="InterPro" id="IPR004263">
    <property type="entry name" value="Exostosin"/>
</dbReference>
<dbReference type="InterPro" id="IPR040911">
    <property type="entry name" value="Exostosin_GT47"/>
</dbReference>
<dbReference type="AlphaFoldDB" id="A0A7S4MFK4"/>
<dbReference type="GO" id="GO:0016757">
    <property type="term" value="F:glycosyltransferase activity"/>
    <property type="evidence" value="ECO:0007669"/>
    <property type="project" value="InterPro"/>
</dbReference>
<dbReference type="Pfam" id="PF03016">
    <property type="entry name" value="Exostosin_GT47"/>
    <property type="match status" value="1"/>
</dbReference>
<dbReference type="PANTHER" id="PTHR11062">
    <property type="entry name" value="EXOSTOSIN HEPARAN SULFATE GLYCOSYLTRANSFERASE -RELATED"/>
    <property type="match status" value="1"/>
</dbReference>
<accession>A0A7S4MFK4</accession>
<sequence>MLGSRLVHLSLRTAARHIFLQTVDSCHMGLNQPRDRYGHVSPLIPSDAIVFHLGDDVWNAGRVRSAHPMKRATRFPRSIVVPYRAQYAEPSSGTPSRTKSARRPLLVFGAFSAERHPLRRSLIGAMVASESLAPGRIRVGGIGLKHHCNSSRAVTRQNCGRVPRFEEWSGSNISVDDQGALSAALGIASEATFCLCPSGDTPSLTPRLYTSILAGCVPVVIDLYARYPLDLTRAYPFPSLIDWHRFVVEVPHNRSSMPRIEKPKTVADSKQMYARFRRAIEAEMATLVPRLLQLEQHAAEARRYMRSIAHWLRYDMHATDRGRQRRLVEQDAASAALHELALRLQA</sequence>
<protein>
    <recommendedName>
        <fullName evidence="2">Exostosin GT47 domain-containing protein</fullName>
    </recommendedName>
</protein>
<evidence type="ECO:0000259" key="2">
    <source>
        <dbReference type="Pfam" id="PF03016"/>
    </source>
</evidence>
<evidence type="ECO:0000256" key="1">
    <source>
        <dbReference type="ARBA" id="ARBA00010271"/>
    </source>
</evidence>
<evidence type="ECO:0000313" key="3">
    <source>
        <dbReference type="EMBL" id="CAE2219325.1"/>
    </source>
</evidence>
<feature type="domain" description="Exostosin GT47" evidence="2">
    <location>
        <begin position="63"/>
        <end position="256"/>
    </location>
</feature>
<dbReference type="EMBL" id="HBKO01018749">
    <property type="protein sequence ID" value="CAE2219325.1"/>
    <property type="molecule type" value="Transcribed_RNA"/>
</dbReference>